<feature type="domain" description="RRM" evidence="6">
    <location>
        <begin position="305"/>
        <end position="383"/>
    </location>
</feature>
<dbReference type="OMA" id="CKLVCDE"/>
<dbReference type="KEGG" id="eiv:EIN_253650"/>
<evidence type="ECO:0000313" key="9">
    <source>
        <dbReference type="Proteomes" id="UP000014680"/>
    </source>
</evidence>
<feature type="compositionally biased region" description="Basic and acidic residues" evidence="5">
    <location>
        <begin position="420"/>
        <end position="471"/>
    </location>
</feature>
<comment type="similarity">
    <text evidence="1">Belongs to the polyadenylate-binding protein type-1 family.</text>
</comment>
<feature type="domain" description="RRM" evidence="6">
    <location>
        <begin position="196"/>
        <end position="279"/>
    </location>
</feature>
<evidence type="ECO:0000313" key="8">
    <source>
        <dbReference type="EMBL" id="ELP95091.1"/>
    </source>
</evidence>
<keyword evidence="2" id="KW-0677">Repeat</keyword>
<sequence length="546" mass="62690">MSSSNSAPSLSNLFPDFEDNKTIFVSGLTNNVTDSLLSSVVMEKFPTEVVSIHVTKNESHFDTPIAYINMSTHDAAKRVISTLNGVMVDGKPINMFWALKDFKQRTDTQTNLFVKNIKKSVNQKELQDVFSAIGETLSVKLSLNEKGESNGFGYVKYRTLEATQAALDKSDELKAKIGEETFVVQKFEKQNKSRKTNLYVYNIDKKVTEEQFIKYFETFGPIRKTSDKKPQVLFVSEETKDTAKGFVDFENEEDAAKAVSAPKNSVLGNGEIVVAYYKNKEERRREWKAKTAEVKANIKGKYKDFNLYVDTLKESITEKEIREGLGEEGEIYSLSIRWVDRKPTGVAYLCYTTAEGANNAIVKGTQLGWKVFKFLNKQEIAVSDMAYGNFMNQAFLMSYINYFQQLTSLQPYQKKKSNGPRRERKDDRSDRREEKGGRRDRDDKRHERTEKQEKVETKVEKKEEKKDVKVEAKPDQITEDMRNELGENLFLYVEKYTKADEEKNGRITGVLLDSIKFEQLKAMLNNEDKKDINGVIDEVIETLKKI</sequence>
<dbReference type="SMART" id="SM00360">
    <property type="entry name" value="RRM"/>
    <property type="match status" value="4"/>
</dbReference>
<keyword evidence="3 4" id="KW-0694">RNA-binding</keyword>
<dbReference type="InterPro" id="IPR036053">
    <property type="entry name" value="PABP-dom"/>
</dbReference>
<evidence type="ECO:0000256" key="5">
    <source>
        <dbReference type="SAM" id="MobiDB-lite"/>
    </source>
</evidence>
<dbReference type="FunFam" id="3.30.70.330:FF:000708">
    <property type="entry name" value="Polyadenylate-binding protein, putative"/>
    <property type="match status" value="1"/>
</dbReference>
<feature type="region of interest" description="Disordered" evidence="5">
    <location>
        <begin position="411"/>
        <end position="471"/>
    </location>
</feature>
<feature type="domain" description="PABC" evidence="7">
    <location>
        <begin position="465"/>
        <end position="546"/>
    </location>
</feature>
<dbReference type="Proteomes" id="UP000014680">
    <property type="component" value="Unassembled WGS sequence"/>
</dbReference>
<protein>
    <submittedName>
        <fullName evidence="8">Polyadenylate-binding protein, cytoplasmic and nuclear, putative</fullName>
    </submittedName>
</protein>
<dbReference type="SUPFAM" id="SSF63570">
    <property type="entry name" value="PABC (PABP) domain"/>
    <property type="match status" value="1"/>
</dbReference>
<proteinExistence type="inferred from homology"/>
<reference evidence="8 9" key="1">
    <citation type="submission" date="2012-10" db="EMBL/GenBank/DDBJ databases">
        <authorList>
            <person name="Zafar N."/>
            <person name="Inman J."/>
            <person name="Hall N."/>
            <person name="Lorenzi H."/>
            <person name="Caler E."/>
        </authorList>
    </citation>
    <scope>NUCLEOTIDE SEQUENCE [LARGE SCALE GENOMIC DNA]</scope>
    <source>
        <strain evidence="8 9">IP1</strain>
    </source>
</reference>
<organism evidence="8 9">
    <name type="scientific">Entamoeba invadens IP1</name>
    <dbReference type="NCBI Taxonomy" id="370355"/>
    <lineage>
        <taxon>Eukaryota</taxon>
        <taxon>Amoebozoa</taxon>
        <taxon>Evosea</taxon>
        <taxon>Archamoebae</taxon>
        <taxon>Mastigamoebida</taxon>
        <taxon>Entamoebidae</taxon>
        <taxon>Entamoeba</taxon>
    </lineage>
</organism>
<dbReference type="PROSITE" id="PS50102">
    <property type="entry name" value="RRM"/>
    <property type="match status" value="4"/>
</dbReference>
<dbReference type="RefSeq" id="XP_004261862.1">
    <property type="nucleotide sequence ID" value="XM_004261814.1"/>
</dbReference>
<feature type="domain" description="RRM" evidence="6">
    <location>
        <begin position="110"/>
        <end position="180"/>
    </location>
</feature>
<dbReference type="OrthoDB" id="19742at2759"/>
<dbReference type="Gene3D" id="3.30.70.330">
    <property type="match status" value="4"/>
</dbReference>
<keyword evidence="9" id="KW-1185">Reference proteome</keyword>
<evidence type="ECO:0000259" key="6">
    <source>
        <dbReference type="PROSITE" id="PS50102"/>
    </source>
</evidence>
<dbReference type="InterPro" id="IPR002004">
    <property type="entry name" value="PABP_HYD_C"/>
</dbReference>
<dbReference type="PROSITE" id="PS51309">
    <property type="entry name" value="PABC"/>
    <property type="match status" value="1"/>
</dbReference>
<dbReference type="GeneID" id="14894036"/>
<name>A0A0A1UES5_ENTIV</name>
<dbReference type="AlphaFoldDB" id="A0A0A1UES5"/>
<dbReference type="CDD" id="cd00590">
    <property type="entry name" value="RRM_SF"/>
    <property type="match status" value="2"/>
</dbReference>
<feature type="domain" description="RRM" evidence="6">
    <location>
        <begin position="21"/>
        <end position="100"/>
    </location>
</feature>
<dbReference type="EMBL" id="KB206169">
    <property type="protein sequence ID" value="ELP95091.1"/>
    <property type="molecule type" value="Genomic_DNA"/>
</dbReference>
<evidence type="ECO:0000259" key="7">
    <source>
        <dbReference type="PROSITE" id="PS51309"/>
    </source>
</evidence>
<accession>A0A0A1UES5</accession>
<dbReference type="InterPro" id="IPR035979">
    <property type="entry name" value="RBD_domain_sf"/>
</dbReference>
<evidence type="ECO:0000256" key="1">
    <source>
        <dbReference type="ARBA" id="ARBA00008557"/>
    </source>
</evidence>
<dbReference type="VEuPathDB" id="AmoebaDB:EIN_253650"/>
<dbReference type="SUPFAM" id="SSF54928">
    <property type="entry name" value="RNA-binding domain, RBD"/>
    <property type="match status" value="3"/>
</dbReference>
<gene>
    <name evidence="8" type="ORF">EIN_253650</name>
</gene>
<dbReference type="Pfam" id="PF00076">
    <property type="entry name" value="RRM_1"/>
    <property type="match status" value="4"/>
</dbReference>
<dbReference type="PANTHER" id="PTHR24012">
    <property type="entry name" value="RNA BINDING PROTEIN"/>
    <property type="match status" value="1"/>
</dbReference>
<dbReference type="InterPro" id="IPR012677">
    <property type="entry name" value="Nucleotide-bd_a/b_plait_sf"/>
</dbReference>
<dbReference type="GO" id="GO:0003723">
    <property type="term" value="F:RNA binding"/>
    <property type="evidence" value="ECO:0007669"/>
    <property type="project" value="UniProtKB-UniRule"/>
</dbReference>
<dbReference type="Gene3D" id="1.10.1900.10">
    <property type="entry name" value="c-terminal domain of poly(a) binding protein"/>
    <property type="match status" value="1"/>
</dbReference>
<evidence type="ECO:0000256" key="4">
    <source>
        <dbReference type="PROSITE-ProRule" id="PRU00176"/>
    </source>
</evidence>
<evidence type="ECO:0000256" key="3">
    <source>
        <dbReference type="ARBA" id="ARBA00022884"/>
    </source>
</evidence>
<evidence type="ECO:0000256" key="2">
    <source>
        <dbReference type="ARBA" id="ARBA00022737"/>
    </source>
</evidence>
<dbReference type="InterPro" id="IPR000504">
    <property type="entry name" value="RRM_dom"/>
</dbReference>